<dbReference type="OrthoDB" id="3199565at2"/>
<organism evidence="1 2">
    <name type="scientific">Paraeggerthella hongkongensis</name>
    <dbReference type="NCBI Taxonomy" id="230658"/>
    <lineage>
        <taxon>Bacteria</taxon>
        <taxon>Bacillati</taxon>
        <taxon>Actinomycetota</taxon>
        <taxon>Coriobacteriia</taxon>
        <taxon>Eggerthellales</taxon>
        <taxon>Eggerthellaceae</taxon>
        <taxon>Paraeggerthella</taxon>
    </lineage>
</organism>
<keyword evidence="2" id="KW-1185">Reference proteome</keyword>
<accession>A0A3N0BE19</accession>
<dbReference type="RefSeq" id="WP_123191822.1">
    <property type="nucleotide sequence ID" value="NZ_QICD01000006.1"/>
</dbReference>
<gene>
    <name evidence="1" type="ORF">DMP08_04730</name>
</gene>
<dbReference type="EMBL" id="QICD01000006">
    <property type="protein sequence ID" value="RNL46017.1"/>
    <property type="molecule type" value="Genomic_DNA"/>
</dbReference>
<proteinExistence type="predicted"/>
<evidence type="ECO:0000313" key="2">
    <source>
        <dbReference type="Proteomes" id="UP000278632"/>
    </source>
</evidence>
<reference evidence="2" key="1">
    <citation type="submission" date="2018-05" db="EMBL/GenBank/DDBJ databases">
        <title>Genome Sequencing of selected type strains of the family Eggerthellaceae.</title>
        <authorList>
            <person name="Danylec N."/>
            <person name="Stoll D.A."/>
            <person name="Doetsch A."/>
            <person name="Huch M."/>
        </authorList>
    </citation>
    <scope>NUCLEOTIDE SEQUENCE [LARGE SCALE GENOMIC DNA]</scope>
    <source>
        <strain evidence="2">DSM 16106</strain>
    </source>
</reference>
<dbReference type="Pfam" id="PF08843">
    <property type="entry name" value="AbiEii"/>
    <property type="match status" value="1"/>
</dbReference>
<dbReference type="AlphaFoldDB" id="A0A3N0BE19"/>
<name>A0A3N0BE19_9ACTN</name>
<dbReference type="Proteomes" id="UP000278632">
    <property type="component" value="Unassembled WGS sequence"/>
</dbReference>
<sequence length="273" mass="30147">MTKRPNSMRHLDDAIRRVCDGSGNDYVKLRTVMANAIVAQMLPDGVIKGGSAIKMRYGDTATRFTTDLDTATTTDPDTYVEQLASSLRVGWEGFTGIVSPRNPAHPEGVPVEYVMKPYDVKLSYMGKPWCTVPLEVGHNEIGDADVADWVELEDATRLFGSIGFPELGKVPLMPLTYQIAQKIHAVSGGGDRARDLVDLQLIMAHEAVNLDDVKAICIRLFSYRRKQSWPPVVEKGVGWDSIYDAQAEPFSVQPNADEAINWVNGLIVQIDRA</sequence>
<comment type="caution">
    <text evidence="1">The sequence shown here is derived from an EMBL/GenBank/DDBJ whole genome shotgun (WGS) entry which is preliminary data.</text>
</comment>
<protein>
    <recommendedName>
        <fullName evidence="3">Nucleotidyl transferase AbiEii/AbiGii toxin family protein</fullName>
    </recommendedName>
</protein>
<dbReference type="InterPro" id="IPR014942">
    <property type="entry name" value="AbiEii"/>
</dbReference>
<evidence type="ECO:0000313" key="1">
    <source>
        <dbReference type="EMBL" id="RNL46017.1"/>
    </source>
</evidence>
<evidence type="ECO:0008006" key="3">
    <source>
        <dbReference type="Google" id="ProtNLM"/>
    </source>
</evidence>